<organism evidence="1">
    <name type="scientific">Boseongicola sp. SB0664_bin_43</name>
    <dbReference type="NCBI Taxonomy" id="2604844"/>
    <lineage>
        <taxon>Bacteria</taxon>
        <taxon>Pseudomonadati</taxon>
        <taxon>Pseudomonadota</taxon>
        <taxon>Alphaproteobacteria</taxon>
        <taxon>Rhodobacterales</taxon>
        <taxon>Paracoccaceae</taxon>
        <taxon>Boseongicola</taxon>
    </lineage>
</organism>
<dbReference type="EMBL" id="VXRY01000367">
    <property type="protein sequence ID" value="MXY34252.1"/>
    <property type="molecule type" value="Genomic_DNA"/>
</dbReference>
<reference evidence="1" key="1">
    <citation type="submission" date="2019-09" db="EMBL/GenBank/DDBJ databases">
        <title>Characterisation of the sponge microbiome using genome-centric metagenomics.</title>
        <authorList>
            <person name="Engelberts J.P."/>
            <person name="Robbins S.J."/>
            <person name="De Goeij J.M."/>
            <person name="Aranda M."/>
            <person name="Bell S.C."/>
            <person name="Webster N.S."/>
        </authorList>
    </citation>
    <scope>NUCLEOTIDE SEQUENCE</scope>
    <source>
        <strain evidence="1">SB0664_bin_43</strain>
    </source>
</reference>
<proteinExistence type="predicted"/>
<protein>
    <submittedName>
        <fullName evidence="1">Uncharacterized protein</fullName>
    </submittedName>
</protein>
<evidence type="ECO:0000313" key="1">
    <source>
        <dbReference type="EMBL" id="MXY34252.1"/>
    </source>
</evidence>
<comment type="caution">
    <text evidence="1">The sequence shown here is derived from an EMBL/GenBank/DDBJ whole genome shotgun (WGS) entry which is preliminary data.</text>
</comment>
<gene>
    <name evidence="1" type="ORF">F4Y60_09220</name>
</gene>
<sequence>MIKEVQLRQKLLILYLQNSALDSRVVGWTRYDGDTTAPPVSGDEDEPPYATGLDALRDGWRTIQFSALEPRPGELSYQPGWQSFEVIMEKIVEAPR</sequence>
<accession>A0A6B0Y2L4</accession>
<dbReference type="AlphaFoldDB" id="A0A6B0Y2L4"/>
<name>A0A6B0Y2L4_9RHOB</name>